<organism evidence="2 3">
    <name type="scientific">Ambispora leptoticha</name>
    <dbReference type="NCBI Taxonomy" id="144679"/>
    <lineage>
        <taxon>Eukaryota</taxon>
        <taxon>Fungi</taxon>
        <taxon>Fungi incertae sedis</taxon>
        <taxon>Mucoromycota</taxon>
        <taxon>Glomeromycotina</taxon>
        <taxon>Glomeromycetes</taxon>
        <taxon>Archaeosporales</taxon>
        <taxon>Ambisporaceae</taxon>
        <taxon>Ambispora</taxon>
    </lineage>
</organism>
<gene>
    <name evidence="2" type="ORF">ALEPTO_LOCUS14583</name>
</gene>
<accession>A0A9N9JHH7</accession>
<protein>
    <submittedName>
        <fullName evidence="2">10738_t:CDS:1</fullName>
    </submittedName>
</protein>
<sequence length="136" mass="16114">NDVTFKRCCVVPKYDQELRIWILEHFYNQANHYNYHKTFATTSEHHIGIIQEEVQAYINEYASCAVNTYLKEKTNMTPVVSIAPWKHVQIDLVDFRDFMKMNDSFTWLLTYICVFSKFLVAVHLKNKESNTVVQIT</sequence>
<feature type="non-terminal residue" evidence="2">
    <location>
        <position position="136"/>
    </location>
</feature>
<dbReference type="Proteomes" id="UP000789508">
    <property type="component" value="Unassembled WGS sequence"/>
</dbReference>
<keyword evidence="1" id="KW-1133">Transmembrane helix</keyword>
<comment type="caution">
    <text evidence="2">The sequence shown here is derived from an EMBL/GenBank/DDBJ whole genome shotgun (WGS) entry which is preliminary data.</text>
</comment>
<keyword evidence="3" id="KW-1185">Reference proteome</keyword>
<dbReference type="OrthoDB" id="10267344at2759"/>
<evidence type="ECO:0000256" key="1">
    <source>
        <dbReference type="SAM" id="Phobius"/>
    </source>
</evidence>
<dbReference type="GO" id="GO:0003676">
    <property type="term" value="F:nucleic acid binding"/>
    <property type="evidence" value="ECO:0007669"/>
    <property type="project" value="InterPro"/>
</dbReference>
<dbReference type="EMBL" id="CAJVPS010057894">
    <property type="protein sequence ID" value="CAG8779390.1"/>
    <property type="molecule type" value="Genomic_DNA"/>
</dbReference>
<keyword evidence="1" id="KW-0472">Membrane</keyword>
<dbReference type="AlphaFoldDB" id="A0A9N9JHH7"/>
<dbReference type="SUPFAM" id="SSF53098">
    <property type="entry name" value="Ribonuclease H-like"/>
    <property type="match status" value="1"/>
</dbReference>
<proteinExistence type="predicted"/>
<evidence type="ECO:0000313" key="2">
    <source>
        <dbReference type="EMBL" id="CAG8779390.1"/>
    </source>
</evidence>
<dbReference type="InterPro" id="IPR036397">
    <property type="entry name" value="RNaseH_sf"/>
</dbReference>
<dbReference type="Gene3D" id="3.30.420.10">
    <property type="entry name" value="Ribonuclease H-like superfamily/Ribonuclease H"/>
    <property type="match status" value="1"/>
</dbReference>
<name>A0A9N9JHH7_9GLOM</name>
<keyword evidence="1" id="KW-0812">Transmembrane</keyword>
<feature type="transmembrane region" description="Helical" evidence="1">
    <location>
        <begin position="105"/>
        <end position="124"/>
    </location>
</feature>
<feature type="non-terminal residue" evidence="2">
    <location>
        <position position="1"/>
    </location>
</feature>
<dbReference type="InterPro" id="IPR012337">
    <property type="entry name" value="RNaseH-like_sf"/>
</dbReference>
<reference evidence="2" key="1">
    <citation type="submission" date="2021-06" db="EMBL/GenBank/DDBJ databases">
        <authorList>
            <person name="Kallberg Y."/>
            <person name="Tangrot J."/>
            <person name="Rosling A."/>
        </authorList>
    </citation>
    <scope>NUCLEOTIDE SEQUENCE</scope>
    <source>
        <strain evidence="2">FL130A</strain>
    </source>
</reference>
<evidence type="ECO:0000313" key="3">
    <source>
        <dbReference type="Proteomes" id="UP000789508"/>
    </source>
</evidence>